<sequence length="384" mass="42419">MKLRSIATMAAVAALASAIPAQAQVEQTVFVSGTAADAEFDRFVPRPTDETTQIDYSFFNEALEFMVLRMGPSTRQGERRPDANLGTRRVYGHDSRVRLEGNRVVFSFLDEAAVAPLAEYRRDLERIASETDITRLSRNEQLAFWMNLHNVAVIEQIALNYPAPSPSRLKLGPDKTPLDTTRFINVAGVAMSPRDIRTKIVFPNWNSPDVIYGFFRGEVGGPSIWRRAYTGQNINELLDISAKEFVNSLRGVEAYGSNLLVSAIYEEAAPFYFPQMGADLKAHLSSHAQEDVQGLIASKPGVKVNTYVDTVADLAGGEREPVYNTILSDGNAQGTRITPSIARLMIERGEKLEKLRREGLLRGRVIVLPPTGAEETPPPAPEVE</sequence>
<feature type="domain" description="DUF547" evidence="2">
    <location>
        <begin position="134"/>
        <end position="246"/>
    </location>
</feature>
<dbReference type="Proteomes" id="UP000824927">
    <property type="component" value="Unassembled WGS sequence"/>
</dbReference>
<dbReference type="AlphaFoldDB" id="A0A9Q3RYQ4"/>
<feature type="chain" id="PRO_5040181667" evidence="1">
    <location>
        <begin position="24"/>
        <end position="384"/>
    </location>
</feature>
<keyword evidence="1" id="KW-0732">Signal</keyword>
<evidence type="ECO:0000313" key="4">
    <source>
        <dbReference type="Proteomes" id="UP000824927"/>
    </source>
</evidence>
<gene>
    <name evidence="3" type="ORF">KUV31_00680</name>
</gene>
<evidence type="ECO:0000259" key="2">
    <source>
        <dbReference type="Pfam" id="PF04784"/>
    </source>
</evidence>
<dbReference type="InterPro" id="IPR006869">
    <property type="entry name" value="DUF547"/>
</dbReference>
<dbReference type="Pfam" id="PF04784">
    <property type="entry name" value="DUF547"/>
    <property type="match status" value="1"/>
</dbReference>
<dbReference type="EMBL" id="JAHVKP010000001">
    <property type="protein sequence ID" value="MBY6216852.1"/>
    <property type="molecule type" value="Genomic_DNA"/>
</dbReference>
<evidence type="ECO:0000313" key="3">
    <source>
        <dbReference type="EMBL" id="MBY6216852.1"/>
    </source>
</evidence>
<dbReference type="RefSeq" id="WP_222404124.1">
    <property type="nucleotide sequence ID" value="NZ_JAHVKP010000001.1"/>
</dbReference>
<organism evidence="3 4">
    <name type="scientific">Qipengyuania aquimaris</name>
    <dbReference type="NCBI Taxonomy" id="255984"/>
    <lineage>
        <taxon>Bacteria</taxon>
        <taxon>Pseudomonadati</taxon>
        <taxon>Pseudomonadota</taxon>
        <taxon>Alphaproteobacteria</taxon>
        <taxon>Sphingomonadales</taxon>
        <taxon>Erythrobacteraceae</taxon>
        <taxon>Qipengyuania</taxon>
    </lineage>
</organism>
<evidence type="ECO:0000256" key="1">
    <source>
        <dbReference type="SAM" id="SignalP"/>
    </source>
</evidence>
<reference evidence="3" key="1">
    <citation type="submission" date="2021-06" db="EMBL/GenBank/DDBJ databases">
        <title>50 bacteria genomes isolated from Dapeng, Shenzhen, China.</title>
        <authorList>
            <person name="Zheng W."/>
            <person name="Yu S."/>
            <person name="Huang Y."/>
        </authorList>
    </citation>
    <scope>NUCLEOTIDE SEQUENCE</scope>
    <source>
        <strain evidence="3">DP4N28-2</strain>
    </source>
</reference>
<protein>
    <submittedName>
        <fullName evidence="3">DUF547 domain-containing protein</fullName>
    </submittedName>
</protein>
<proteinExistence type="predicted"/>
<comment type="caution">
    <text evidence="3">The sequence shown here is derived from an EMBL/GenBank/DDBJ whole genome shotgun (WGS) entry which is preliminary data.</text>
</comment>
<name>A0A9Q3RYQ4_9SPHN</name>
<feature type="signal peptide" evidence="1">
    <location>
        <begin position="1"/>
        <end position="23"/>
    </location>
</feature>
<accession>A0A9Q3RYQ4</accession>